<dbReference type="Proteomes" id="UP000472269">
    <property type="component" value="Unplaced"/>
</dbReference>
<proteinExistence type="predicted"/>
<evidence type="ECO:0000313" key="1">
    <source>
        <dbReference type="Ensembl" id="ENSACUP00000003792.1"/>
    </source>
</evidence>
<protein>
    <submittedName>
        <fullName evidence="1">Uncharacterized protein</fullName>
    </submittedName>
</protein>
<organism evidence="1 2">
    <name type="scientific">Athene cunicularia</name>
    <name type="common">Burrowing owl</name>
    <name type="synonym">Speotyto cunicularia</name>
    <dbReference type="NCBI Taxonomy" id="194338"/>
    <lineage>
        <taxon>Eukaryota</taxon>
        <taxon>Metazoa</taxon>
        <taxon>Chordata</taxon>
        <taxon>Craniata</taxon>
        <taxon>Vertebrata</taxon>
        <taxon>Euteleostomi</taxon>
        <taxon>Archelosauria</taxon>
        <taxon>Archosauria</taxon>
        <taxon>Dinosauria</taxon>
        <taxon>Saurischia</taxon>
        <taxon>Theropoda</taxon>
        <taxon>Coelurosauria</taxon>
        <taxon>Aves</taxon>
        <taxon>Neognathae</taxon>
        <taxon>Neoaves</taxon>
        <taxon>Telluraves</taxon>
        <taxon>Strigiformes</taxon>
        <taxon>Strigidae</taxon>
        <taxon>Athene</taxon>
    </lineage>
</organism>
<sequence length="87" mass="10268">CWTMTCCPFFFEVKSCLLKTLRTINLNLVTCVEVRCFLMGLDNICGINLNCCVGVYQCYLTSNKKGIFFYFFFFIFFNKDKMLIVLY</sequence>
<accession>A0A663LWH4</accession>
<reference evidence="1" key="2">
    <citation type="submission" date="2025-09" db="UniProtKB">
        <authorList>
            <consortium name="Ensembl"/>
        </authorList>
    </citation>
    <scope>IDENTIFICATION</scope>
</reference>
<dbReference type="Ensembl" id="ENSACUT00000004033.1">
    <property type="protein sequence ID" value="ENSACUP00000003792.1"/>
    <property type="gene ID" value="ENSACUG00000002598.1"/>
</dbReference>
<evidence type="ECO:0000313" key="2">
    <source>
        <dbReference type="Proteomes" id="UP000472269"/>
    </source>
</evidence>
<reference evidence="1" key="1">
    <citation type="submission" date="2025-08" db="UniProtKB">
        <authorList>
            <consortium name="Ensembl"/>
        </authorList>
    </citation>
    <scope>IDENTIFICATION</scope>
</reference>
<keyword evidence="2" id="KW-1185">Reference proteome</keyword>
<name>A0A663LWH4_ATHCN</name>
<dbReference type="AlphaFoldDB" id="A0A663LWH4"/>